<dbReference type="SUPFAM" id="SSF51735">
    <property type="entry name" value="NAD(P)-binding Rossmann-fold domains"/>
    <property type="match status" value="1"/>
</dbReference>
<feature type="domain" description="Pyrroline-5-carboxylate reductase catalytic N-terminal" evidence="2">
    <location>
        <begin position="4"/>
        <end position="68"/>
    </location>
</feature>
<dbReference type="EMBL" id="AP026561">
    <property type="protein sequence ID" value="BDP43824.1"/>
    <property type="molecule type" value="Genomic_DNA"/>
</dbReference>
<dbReference type="InterPro" id="IPR036291">
    <property type="entry name" value="NAD(P)-bd_dom_sf"/>
</dbReference>
<name>A0ABM8AJ44_9DEIO</name>
<keyword evidence="1" id="KW-0560">Oxidoreductase</keyword>
<protein>
    <submittedName>
        <fullName evidence="3">NADP oxidoreductase</fullName>
    </submittedName>
</protein>
<dbReference type="Proteomes" id="UP001064971">
    <property type="component" value="Plasmid pDAETH-1"/>
</dbReference>
<evidence type="ECO:0000313" key="4">
    <source>
        <dbReference type="Proteomes" id="UP001064971"/>
    </source>
</evidence>
<keyword evidence="3" id="KW-0614">Plasmid</keyword>
<dbReference type="InterPro" id="IPR028939">
    <property type="entry name" value="P5C_Rdtase_cat_N"/>
</dbReference>
<dbReference type="Gene3D" id="3.40.50.720">
    <property type="entry name" value="NAD(P)-binding Rossmann-like Domain"/>
    <property type="match status" value="1"/>
</dbReference>
<dbReference type="Pfam" id="PF03807">
    <property type="entry name" value="F420_oxidored"/>
    <property type="match status" value="1"/>
</dbReference>
<dbReference type="RefSeq" id="WP_264777667.1">
    <property type="nucleotide sequence ID" value="NZ_AP026561.1"/>
</dbReference>
<dbReference type="PANTHER" id="PTHR14239">
    <property type="entry name" value="DUDULIN-RELATED"/>
    <property type="match status" value="1"/>
</dbReference>
<evidence type="ECO:0000259" key="2">
    <source>
        <dbReference type="Pfam" id="PF03807"/>
    </source>
</evidence>
<accession>A0ABM8AJ44</accession>
<evidence type="ECO:0000256" key="1">
    <source>
        <dbReference type="ARBA" id="ARBA00023002"/>
    </source>
</evidence>
<gene>
    <name evidence="3" type="ORF">DAETH_37930</name>
</gene>
<reference evidence="3" key="1">
    <citation type="submission" date="2022-07" db="EMBL/GenBank/DDBJ databases">
        <title>Complete Genome Sequence of the Radioresistant Bacterium Deinococcus aetherius ST0316, Isolated from the Air Dust collected in Lower Stratosphere above Japan.</title>
        <authorList>
            <person name="Satoh K."/>
            <person name="Hagiwara K."/>
            <person name="Katsumata K."/>
            <person name="Kubo A."/>
            <person name="Yokobori S."/>
            <person name="Yamagishi A."/>
            <person name="Oono Y."/>
            <person name="Narumi I."/>
        </authorList>
    </citation>
    <scope>NUCLEOTIDE SEQUENCE</scope>
    <source>
        <strain evidence="3">ST0316</strain>
        <plasmid evidence="3">pDAETH-1</plasmid>
    </source>
</reference>
<keyword evidence="4" id="KW-1185">Reference proteome</keyword>
<dbReference type="InterPro" id="IPR051267">
    <property type="entry name" value="STEAP_metalloreductase"/>
</dbReference>
<organism evidence="3 4">
    <name type="scientific">Deinococcus aetherius</name>
    <dbReference type="NCBI Taxonomy" id="200252"/>
    <lineage>
        <taxon>Bacteria</taxon>
        <taxon>Thermotogati</taxon>
        <taxon>Deinococcota</taxon>
        <taxon>Deinococci</taxon>
        <taxon>Deinococcales</taxon>
        <taxon>Deinococcaceae</taxon>
        <taxon>Deinococcus</taxon>
    </lineage>
</organism>
<evidence type="ECO:0000313" key="3">
    <source>
        <dbReference type="EMBL" id="BDP43824.1"/>
    </source>
</evidence>
<sequence>MTFSYSRDPAKPARLAASAGVGARFGTPREAVEGAETVLLAVPWPSVDDVLRQAGPLIGQVLIDCTNPRVEEEVPELGGGLSGSEVIARKVPEARVVKAFNTVPWEVLRLVGRGPPGLAPDLLCGNDVEAKEEVAQLAGHLNFRPVDAGALVVARELEAFALLIAHLAYGREDGPDLTYRFGRYGGRP</sequence>
<geneLocation type="plasmid" evidence="3 4">
    <name>pDAETH-1</name>
</geneLocation>
<proteinExistence type="predicted"/>